<feature type="transmembrane region" description="Helical" evidence="2">
    <location>
        <begin position="42"/>
        <end position="62"/>
    </location>
</feature>
<dbReference type="EMBL" id="FMUN01000004">
    <property type="protein sequence ID" value="SCY24415.1"/>
    <property type="molecule type" value="Genomic_DNA"/>
</dbReference>
<feature type="transmembrane region" description="Helical" evidence="2">
    <location>
        <begin position="197"/>
        <end position="219"/>
    </location>
</feature>
<keyword evidence="1" id="KW-0175">Coiled coil</keyword>
<proteinExistence type="predicted"/>
<evidence type="ECO:0000313" key="3">
    <source>
        <dbReference type="EMBL" id="SCY24415.1"/>
    </source>
</evidence>
<dbReference type="AlphaFoldDB" id="A0A1G5EBX8"/>
<evidence type="ECO:0000313" key="4">
    <source>
        <dbReference type="Proteomes" id="UP000183104"/>
    </source>
</evidence>
<keyword evidence="2" id="KW-1133">Transmembrane helix</keyword>
<dbReference type="OrthoDB" id="9794540at2"/>
<dbReference type="RefSeq" id="WP_054964931.1">
    <property type="nucleotide sequence ID" value="NZ_FMUN01000004.1"/>
</dbReference>
<gene>
    <name evidence="3" type="ORF">SAMN05661077_1567</name>
</gene>
<keyword evidence="4" id="KW-1185">Reference proteome</keyword>
<keyword evidence="2" id="KW-0472">Membrane</keyword>
<sequence length="354" mass="39435">MEQGGRSVRYLVRAVLFVAVVVLAAGLFASSLIPLFEANPPLNGIILLLLVVGLADVFRHFYELVQEDRYLDRVENYLSYAEQGMEPPERANEAILYGDNRSITEFMRTLHQVVTRGYHHATLPYLLDSLGERAESRRSLPRYLAGTLIVLGLLGTFWGLLQTVQGVQGIIGTLSAEEYDNVAAFVGALRERMADPIAGMALAFSTSLFGLGSSLVLGFTETQLARAVAHGQTRVEEIIVTDLLPFWREQQRPRDLDMEAEDRPAYQAALLEGIGHRLDAVTEQMDRLIARQPDPEGLNRTLDRSGETLRQELHALGNRLDQLEDQRNRNLREAIDRLARVMGRQPGDGGNASD</sequence>
<organism evidence="3 4">
    <name type="scientific">Thiohalorhabdus denitrificans</name>
    <dbReference type="NCBI Taxonomy" id="381306"/>
    <lineage>
        <taxon>Bacteria</taxon>
        <taxon>Pseudomonadati</taxon>
        <taxon>Pseudomonadota</taxon>
        <taxon>Gammaproteobacteria</taxon>
        <taxon>Thiohalorhabdales</taxon>
        <taxon>Thiohalorhabdaceae</taxon>
        <taxon>Thiohalorhabdus</taxon>
    </lineage>
</organism>
<protein>
    <recommendedName>
        <fullName evidence="5">MotA/TolQ/ExbB proton channel family protein</fullName>
    </recommendedName>
</protein>
<keyword evidence="2" id="KW-0812">Transmembrane</keyword>
<feature type="coiled-coil region" evidence="1">
    <location>
        <begin position="306"/>
        <end position="333"/>
    </location>
</feature>
<dbReference type="Proteomes" id="UP000183104">
    <property type="component" value="Unassembled WGS sequence"/>
</dbReference>
<evidence type="ECO:0008006" key="5">
    <source>
        <dbReference type="Google" id="ProtNLM"/>
    </source>
</evidence>
<reference evidence="4" key="1">
    <citation type="submission" date="2016-10" db="EMBL/GenBank/DDBJ databases">
        <authorList>
            <person name="Varghese N."/>
        </authorList>
    </citation>
    <scope>NUCLEOTIDE SEQUENCE [LARGE SCALE GENOMIC DNA]</scope>
    <source>
        <strain evidence="4">HL 19</strain>
    </source>
</reference>
<name>A0A1G5EBX8_9GAMM</name>
<evidence type="ECO:0000256" key="1">
    <source>
        <dbReference type="SAM" id="Coils"/>
    </source>
</evidence>
<accession>A0A1G5EBX8</accession>
<feature type="transmembrane region" description="Helical" evidence="2">
    <location>
        <begin position="12"/>
        <end position="36"/>
    </location>
</feature>
<evidence type="ECO:0000256" key="2">
    <source>
        <dbReference type="SAM" id="Phobius"/>
    </source>
</evidence>
<feature type="transmembrane region" description="Helical" evidence="2">
    <location>
        <begin position="143"/>
        <end position="161"/>
    </location>
</feature>